<dbReference type="AlphaFoldDB" id="T1BGK3"/>
<comment type="caution">
    <text evidence="2">The sequence shown here is derived from an EMBL/GenBank/DDBJ whole genome shotgun (WGS) entry which is preliminary data.</text>
</comment>
<name>T1BGK3_9ZZZZ</name>
<dbReference type="PANTHER" id="PTHR33498">
    <property type="entry name" value="TRANSPOSASE FOR INSERTION SEQUENCE ELEMENT IS1557"/>
    <property type="match status" value="1"/>
</dbReference>
<sequence length="139" mass="16109">MAREAALDAKTVRQIFADHVARLSQRVRFATPRVLGIDELKILGDYRAMITNVEHPSIFDLRASRRKADLLTYFKNLPDKDRIQWVTMNLYDVYRQVVRTTLPQARIVVDRFHPAMANETWRNCARTCARRCRSASGSS</sequence>
<gene>
    <name evidence="2" type="ORF">B1A_12448</name>
</gene>
<dbReference type="EMBL" id="AUZX01009042">
    <property type="protein sequence ID" value="EQD53270.1"/>
    <property type="molecule type" value="Genomic_DNA"/>
</dbReference>
<reference evidence="2" key="2">
    <citation type="journal article" date="2014" name="ISME J.">
        <title>Microbial stratification in low pH oxic and suboxic macroscopic growths along an acid mine drainage.</title>
        <authorList>
            <person name="Mendez-Garcia C."/>
            <person name="Mesa V."/>
            <person name="Sprenger R.R."/>
            <person name="Richter M."/>
            <person name="Diez M.S."/>
            <person name="Solano J."/>
            <person name="Bargiela R."/>
            <person name="Golyshina O.V."/>
            <person name="Manteca A."/>
            <person name="Ramos J.L."/>
            <person name="Gallego J.R."/>
            <person name="Llorente I."/>
            <person name="Martins Dos Santos V.A."/>
            <person name="Jensen O.N."/>
            <person name="Pelaez A.I."/>
            <person name="Sanchez J."/>
            <person name="Ferrer M."/>
        </authorList>
    </citation>
    <scope>NUCLEOTIDE SEQUENCE</scope>
</reference>
<feature type="domain" description="Transposase IS204/IS1001/IS1096/IS1165 DDE" evidence="1">
    <location>
        <begin position="35"/>
        <end position="132"/>
    </location>
</feature>
<dbReference type="InterPro" id="IPR002560">
    <property type="entry name" value="Transposase_DDE"/>
</dbReference>
<evidence type="ECO:0000259" key="1">
    <source>
        <dbReference type="Pfam" id="PF01610"/>
    </source>
</evidence>
<dbReference type="InterPro" id="IPR047951">
    <property type="entry name" value="Transpos_ISL3"/>
</dbReference>
<reference evidence="2" key="1">
    <citation type="submission" date="2013-08" db="EMBL/GenBank/DDBJ databases">
        <authorList>
            <person name="Mendez C."/>
            <person name="Richter M."/>
            <person name="Ferrer M."/>
            <person name="Sanchez J."/>
        </authorList>
    </citation>
    <scope>NUCLEOTIDE SEQUENCE</scope>
</reference>
<organism evidence="2">
    <name type="scientific">mine drainage metagenome</name>
    <dbReference type="NCBI Taxonomy" id="410659"/>
    <lineage>
        <taxon>unclassified sequences</taxon>
        <taxon>metagenomes</taxon>
        <taxon>ecological metagenomes</taxon>
    </lineage>
</organism>
<evidence type="ECO:0000313" key="2">
    <source>
        <dbReference type="EMBL" id="EQD53270.1"/>
    </source>
</evidence>
<dbReference type="Pfam" id="PF01610">
    <property type="entry name" value="DDE_Tnp_ISL3"/>
    <property type="match status" value="1"/>
</dbReference>
<proteinExistence type="predicted"/>
<protein>
    <submittedName>
        <fullName evidence="2">Transposase, IS204/IS1001/IS1096/IS1165</fullName>
    </submittedName>
</protein>
<accession>T1BGK3</accession>
<dbReference type="PANTHER" id="PTHR33498:SF1">
    <property type="entry name" value="TRANSPOSASE FOR INSERTION SEQUENCE ELEMENT IS1557"/>
    <property type="match status" value="1"/>
</dbReference>